<dbReference type="EMBL" id="VDGI01000021">
    <property type="protein sequence ID" value="TQR18363.1"/>
    <property type="molecule type" value="Genomic_DNA"/>
</dbReference>
<feature type="transmembrane region" description="Helical" evidence="1">
    <location>
        <begin position="6"/>
        <end position="25"/>
    </location>
</feature>
<dbReference type="Proteomes" id="UP000316626">
    <property type="component" value="Unassembled WGS sequence"/>
</dbReference>
<keyword evidence="1" id="KW-0472">Membrane</keyword>
<dbReference type="Pfam" id="PF17328">
    <property type="entry name" value="DUF5366"/>
    <property type="match status" value="1"/>
</dbReference>
<evidence type="ECO:0000256" key="1">
    <source>
        <dbReference type="SAM" id="Phobius"/>
    </source>
</evidence>
<dbReference type="RefSeq" id="WP_142643748.1">
    <property type="nucleotide sequence ID" value="NZ_VDGI01000021.1"/>
</dbReference>
<dbReference type="InterPro" id="IPR035289">
    <property type="entry name" value="DUF5366"/>
</dbReference>
<evidence type="ECO:0000313" key="3">
    <source>
        <dbReference type="Proteomes" id="UP000316626"/>
    </source>
</evidence>
<evidence type="ECO:0000313" key="2">
    <source>
        <dbReference type="EMBL" id="TQR18363.1"/>
    </source>
</evidence>
<keyword evidence="1" id="KW-0812">Transmembrane</keyword>
<name>A0A544TLM0_9BACI</name>
<feature type="transmembrane region" description="Helical" evidence="1">
    <location>
        <begin position="54"/>
        <end position="75"/>
    </location>
</feature>
<protein>
    <recommendedName>
        <fullName evidence="4">YufK family protein</fullName>
    </recommendedName>
</protein>
<comment type="caution">
    <text evidence="2">The sequence shown here is derived from an EMBL/GenBank/DDBJ whole genome shotgun (WGS) entry which is preliminary data.</text>
</comment>
<proteinExistence type="predicted"/>
<organism evidence="2 3">
    <name type="scientific">Psychrobacillus vulpis</name>
    <dbReference type="NCBI Taxonomy" id="2325572"/>
    <lineage>
        <taxon>Bacteria</taxon>
        <taxon>Bacillati</taxon>
        <taxon>Bacillota</taxon>
        <taxon>Bacilli</taxon>
        <taxon>Bacillales</taxon>
        <taxon>Bacillaceae</taxon>
        <taxon>Psychrobacillus</taxon>
    </lineage>
</organism>
<keyword evidence="1" id="KW-1133">Transmembrane helix</keyword>
<keyword evidence="3" id="KW-1185">Reference proteome</keyword>
<dbReference type="OrthoDB" id="2739240at2"/>
<feature type="transmembrane region" description="Helical" evidence="1">
    <location>
        <begin position="151"/>
        <end position="173"/>
    </location>
</feature>
<sequence>MKNPYVFGFLPLITILLFSLSFSIFTMNKAMDLFKVIGVYSGMREFLSDLELKLFLLIVFALVYFMMFSALKLMAETIHELGMLFFSRDLEGKTISQARGGYVIFFIGAVISTVGFQSIQILLIVFLVTALIYFVYVVFKLSSSMSLLGTIGLIMFEILVWSLFLALVIYVIVKLYNGIIASLPFL</sequence>
<accession>A0A544TLM0</accession>
<gene>
    <name evidence="2" type="ORF">FG384_16190</name>
</gene>
<evidence type="ECO:0008006" key="4">
    <source>
        <dbReference type="Google" id="ProtNLM"/>
    </source>
</evidence>
<reference evidence="2 3" key="1">
    <citation type="submission" date="2019-06" db="EMBL/GenBank/DDBJ databases">
        <title>Psychrobacillus vulpis sp. nov., a new species isolated from feces of a red fox that inhabits in The Tablas de Daimiel Natural Park, Albacete, Spain.</title>
        <authorList>
            <person name="Rodriguez M."/>
            <person name="Reina J.C."/>
            <person name="Bejar V."/>
            <person name="Llamas I."/>
        </authorList>
    </citation>
    <scope>NUCLEOTIDE SEQUENCE [LARGE SCALE GENOMIC DNA]</scope>
    <source>
        <strain evidence="2 3">Z8</strain>
    </source>
</reference>
<feature type="transmembrane region" description="Helical" evidence="1">
    <location>
        <begin position="95"/>
        <end position="114"/>
    </location>
</feature>
<dbReference type="AlphaFoldDB" id="A0A544TLM0"/>